<dbReference type="GO" id="GO:0006508">
    <property type="term" value="P:proteolysis"/>
    <property type="evidence" value="ECO:0007669"/>
    <property type="project" value="UniProtKB-KW"/>
</dbReference>
<keyword evidence="5" id="KW-0934">Plastid</keyword>
<evidence type="ECO:0000313" key="14">
    <source>
        <dbReference type="EMBL" id="KAL3764802.1"/>
    </source>
</evidence>
<keyword evidence="4" id="KW-0150">Chloroplast</keyword>
<keyword evidence="7 12" id="KW-0812">Transmembrane</keyword>
<evidence type="ECO:0000256" key="6">
    <source>
        <dbReference type="ARBA" id="ARBA00022670"/>
    </source>
</evidence>
<keyword evidence="9" id="KW-0809">Transit peptide</keyword>
<reference evidence="14 15" key="1">
    <citation type="submission" date="2024-10" db="EMBL/GenBank/DDBJ databases">
        <title>Updated reference genomes for cyclostephanoid diatoms.</title>
        <authorList>
            <person name="Roberts W.R."/>
            <person name="Alverson A.J."/>
        </authorList>
    </citation>
    <scope>NUCLEOTIDE SEQUENCE [LARGE SCALE GENOMIC DNA]</scope>
    <source>
        <strain evidence="14 15">AJA232-27</strain>
    </source>
</reference>
<keyword evidence="6" id="KW-0645">Protease</keyword>
<dbReference type="GO" id="GO:0016020">
    <property type="term" value="C:membrane"/>
    <property type="evidence" value="ECO:0007669"/>
    <property type="project" value="UniProtKB-SubCell"/>
</dbReference>
<evidence type="ECO:0000256" key="5">
    <source>
        <dbReference type="ARBA" id="ARBA00022640"/>
    </source>
</evidence>
<organism evidence="14 15">
    <name type="scientific">Discostella pseudostelligera</name>
    <dbReference type="NCBI Taxonomy" id="259834"/>
    <lineage>
        <taxon>Eukaryota</taxon>
        <taxon>Sar</taxon>
        <taxon>Stramenopiles</taxon>
        <taxon>Ochrophyta</taxon>
        <taxon>Bacillariophyta</taxon>
        <taxon>Coscinodiscophyceae</taxon>
        <taxon>Thalassiosirophycidae</taxon>
        <taxon>Stephanodiscales</taxon>
        <taxon>Stephanodiscaceae</taxon>
        <taxon>Discostella</taxon>
    </lineage>
</organism>
<dbReference type="GO" id="GO:0009507">
    <property type="term" value="C:chloroplast"/>
    <property type="evidence" value="ECO:0007669"/>
    <property type="project" value="UniProtKB-SubCell"/>
</dbReference>
<dbReference type="CDD" id="cd06160">
    <property type="entry name" value="S2P-M50_like_2"/>
    <property type="match status" value="1"/>
</dbReference>
<dbReference type="Pfam" id="PF02163">
    <property type="entry name" value="Peptidase_M50"/>
    <property type="match status" value="1"/>
</dbReference>
<evidence type="ECO:0000256" key="7">
    <source>
        <dbReference type="ARBA" id="ARBA00022692"/>
    </source>
</evidence>
<name>A0ABD3MMC8_9STRA</name>
<protein>
    <recommendedName>
        <fullName evidence="13">Peptidase M50 domain-containing protein</fullName>
    </recommendedName>
</protein>
<evidence type="ECO:0000256" key="3">
    <source>
        <dbReference type="ARBA" id="ARBA00007931"/>
    </source>
</evidence>
<feature type="transmembrane region" description="Helical" evidence="12">
    <location>
        <begin position="567"/>
        <end position="597"/>
    </location>
</feature>
<comment type="subcellular location">
    <subcellularLocation>
        <location evidence="1">Membrane</location>
        <topology evidence="1">Multi-pass membrane protein</topology>
    </subcellularLocation>
    <subcellularLocation>
        <location evidence="2">Plastid</location>
        <location evidence="2">Chloroplast</location>
    </subcellularLocation>
</comment>
<evidence type="ECO:0000313" key="15">
    <source>
        <dbReference type="Proteomes" id="UP001530293"/>
    </source>
</evidence>
<keyword evidence="15" id="KW-1185">Reference proteome</keyword>
<evidence type="ECO:0000256" key="2">
    <source>
        <dbReference type="ARBA" id="ARBA00004229"/>
    </source>
</evidence>
<dbReference type="InterPro" id="IPR008915">
    <property type="entry name" value="Peptidase_M50"/>
</dbReference>
<feature type="transmembrane region" description="Helical" evidence="12">
    <location>
        <begin position="667"/>
        <end position="686"/>
    </location>
</feature>
<evidence type="ECO:0000256" key="12">
    <source>
        <dbReference type="SAM" id="Phobius"/>
    </source>
</evidence>
<dbReference type="AlphaFoldDB" id="A0ABD3MMC8"/>
<feature type="transmembrane region" description="Helical" evidence="12">
    <location>
        <begin position="457"/>
        <end position="475"/>
    </location>
</feature>
<dbReference type="InterPro" id="IPR044838">
    <property type="entry name" value="EGY1-like"/>
</dbReference>
<comment type="caution">
    <text evidence="14">The sequence shown here is derived from an EMBL/GenBank/DDBJ whole genome shotgun (WGS) entry which is preliminary data.</text>
</comment>
<dbReference type="GO" id="GO:0008233">
    <property type="term" value="F:peptidase activity"/>
    <property type="evidence" value="ECO:0007669"/>
    <property type="project" value="UniProtKB-KW"/>
</dbReference>
<feature type="transmembrane region" description="Helical" evidence="12">
    <location>
        <begin position="419"/>
        <end position="437"/>
    </location>
</feature>
<feature type="transmembrane region" description="Helical" evidence="12">
    <location>
        <begin position="519"/>
        <end position="547"/>
    </location>
</feature>
<keyword evidence="8" id="KW-0378">Hydrolase</keyword>
<accession>A0ABD3MMC8</accession>
<evidence type="ECO:0000259" key="13">
    <source>
        <dbReference type="Pfam" id="PF02163"/>
    </source>
</evidence>
<keyword evidence="11 12" id="KW-0472">Membrane</keyword>
<feature type="transmembrane region" description="Helical" evidence="12">
    <location>
        <begin position="618"/>
        <end position="647"/>
    </location>
</feature>
<dbReference type="PANTHER" id="PTHR31412">
    <property type="entry name" value="ZINC METALLOPROTEASE EGY1"/>
    <property type="match status" value="1"/>
</dbReference>
<evidence type="ECO:0000256" key="4">
    <source>
        <dbReference type="ARBA" id="ARBA00022528"/>
    </source>
</evidence>
<dbReference type="EMBL" id="JALLBG020000101">
    <property type="protein sequence ID" value="KAL3764802.1"/>
    <property type="molecule type" value="Genomic_DNA"/>
</dbReference>
<feature type="domain" description="Peptidase M50" evidence="13">
    <location>
        <begin position="465"/>
        <end position="613"/>
    </location>
</feature>
<sequence length="693" mass="75368">MSKTDDDNSACERARQLRERAKALRLEAISAEQALRNKVQQQKDAKNREADRCINVLLGVTASSTIEGARQGQIVHGGEDSSARSTNSIPTAQTLVVRMKENNLGIDKLMNVVERLHERETFMIMGPEGYLSRQESVEGGGFMLGDYENNSLEYKKEEVERISGLLDRILEAVALLDQEKMSTYQNENIPSEWASKLRVRVADLRKRRDALVQRRINVLMNSAQTDEKNKDGTVEDYAQSSIDGIGDGLNTNNRGKQISGEKVMKRLIETPAWLPTSLAAFAATSSDEISPTYWKMIKSDLLADSGFVCSSWDSTDVAAVFRGRLSRAASGEQSHEHSIRAMFINMQSILENHVELKDRIQLFLVDDNEWLPPFVNDGNRKATGRGNTNDNSPPPVIIALAKSIVPEQETERGLANKSLAVVSMLLTAFTTIAYSLSSYALNPTFFNSIVNDSDATAISSCLPIFVGVLAVLVLHEAGHIVGAKKHGVKLGLPVPLPSLQVGTFGSITPLRSFPPSRAVLFDVAIAGPGVSILVSLILLIYGLVLTVTSQSLASFPMVPAAMMKSSLLIGFIPVPIHPFFLIGLAGLVMSAVNMLPIGRLDGGRACMAAFGRRVASSISFLSLLMLAIYSFTSLSGIAVFWGSLIILSKQRFSDVPCIDEVTTVGEHRVYTFIALVALALLTLSPYPGGIGPI</sequence>
<dbReference type="Proteomes" id="UP001530293">
    <property type="component" value="Unassembled WGS sequence"/>
</dbReference>
<dbReference type="PANTHER" id="PTHR31412:SF0">
    <property type="entry name" value="ZINC METALLOPROTEASE EGY1, CHLOROPLASTIC-RELATED"/>
    <property type="match status" value="1"/>
</dbReference>
<proteinExistence type="inferred from homology"/>
<evidence type="ECO:0000256" key="1">
    <source>
        <dbReference type="ARBA" id="ARBA00004141"/>
    </source>
</evidence>
<evidence type="ECO:0000256" key="10">
    <source>
        <dbReference type="ARBA" id="ARBA00022989"/>
    </source>
</evidence>
<evidence type="ECO:0000256" key="11">
    <source>
        <dbReference type="ARBA" id="ARBA00023136"/>
    </source>
</evidence>
<comment type="similarity">
    <text evidence="3">Belongs to the peptidase M50B family.</text>
</comment>
<gene>
    <name evidence="14" type="ORF">ACHAWU_006219</name>
</gene>
<evidence type="ECO:0000256" key="8">
    <source>
        <dbReference type="ARBA" id="ARBA00022801"/>
    </source>
</evidence>
<keyword evidence="10 12" id="KW-1133">Transmembrane helix</keyword>
<evidence type="ECO:0000256" key="9">
    <source>
        <dbReference type="ARBA" id="ARBA00022946"/>
    </source>
</evidence>